<name>A0A6I9WJK8_9HYME</name>
<dbReference type="Proteomes" id="UP000504615">
    <property type="component" value="Unplaced"/>
</dbReference>
<feature type="region of interest" description="Disordered" evidence="4">
    <location>
        <begin position="257"/>
        <end position="278"/>
    </location>
</feature>
<evidence type="ECO:0000256" key="2">
    <source>
        <dbReference type="ARBA" id="ARBA00006311"/>
    </source>
</evidence>
<keyword evidence="5" id="KW-1185">Reference proteome</keyword>
<evidence type="ECO:0000256" key="4">
    <source>
        <dbReference type="SAM" id="MobiDB-lite"/>
    </source>
</evidence>
<dbReference type="GO" id="GO:0010890">
    <property type="term" value="P:positive regulation of triglyceride storage"/>
    <property type="evidence" value="ECO:0007669"/>
    <property type="project" value="TreeGrafter"/>
</dbReference>
<dbReference type="PANTHER" id="PTHR14024">
    <property type="entry name" value="PERILIPIN"/>
    <property type="match status" value="1"/>
</dbReference>
<evidence type="ECO:0000256" key="3">
    <source>
        <dbReference type="ARBA" id="ARBA00022677"/>
    </source>
</evidence>
<accession>A0A6I9WJK8</accession>
<dbReference type="GO" id="GO:0005811">
    <property type="term" value="C:lipid droplet"/>
    <property type="evidence" value="ECO:0007669"/>
    <property type="project" value="UniProtKB-SubCell"/>
</dbReference>
<comment type="similarity">
    <text evidence="2">Belongs to the perilipin family.</text>
</comment>
<comment type="subcellular location">
    <subcellularLocation>
        <location evidence="1">Lipid droplet</location>
    </subcellularLocation>
</comment>
<feature type="compositionally biased region" description="Polar residues" evidence="4">
    <location>
        <begin position="257"/>
        <end position="270"/>
    </location>
</feature>
<dbReference type="AlphaFoldDB" id="A0A6I9WJK8"/>
<evidence type="ECO:0000313" key="6">
    <source>
        <dbReference type="RefSeq" id="XP_011639571.1"/>
    </source>
</evidence>
<dbReference type="Pfam" id="PF03036">
    <property type="entry name" value="Perilipin"/>
    <property type="match status" value="1"/>
</dbReference>
<dbReference type="RefSeq" id="XP_011639571.1">
    <property type="nucleotide sequence ID" value="XM_011641269.2"/>
</dbReference>
<dbReference type="GO" id="GO:0019915">
    <property type="term" value="P:lipid storage"/>
    <property type="evidence" value="ECO:0007669"/>
    <property type="project" value="TreeGrafter"/>
</dbReference>
<organism evidence="5 6">
    <name type="scientific">Pogonomyrmex barbatus</name>
    <name type="common">red harvester ant</name>
    <dbReference type="NCBI Taxonomy" id="144034"/>
    <lineage>
        <taxon>Eukaryota</taxon>
        <taxon>Metazoa</taxon>
        <taxon>Ecdysozoa</taxon>
        <taxon>Arthropoda</taxon>
        <taxon>Hexapoda</taxon>
        <taxon>Insecta</taxon>
        <taxon>Pterygota</taxon>
        <taxon>Neoptera</taxon>
        <taxon>Endopterygota</taxon>
        <taxon>Hymenoptera</taxon>
        <taxon>Apocrita</taxon>
        <taxon>Aculeata</taxon>
        <taxon>Formicoidea</taxon>
        <taxon>Formicidae</taxon>
        <taxon>Myrmicinae</taxon>
        <taxon>Pogonomyrmex</taxon>
    </lineage>
</organism>
<dbReference type="GeneID" id="105428778"/>
<dbReference type="KEGG" id="pbar:105428778"/>
<dbReference type="OrthoDB" id="376826at2759"/>
<dbReference type="InterPro" id="IPR004279">
    <property type="entry name" value="Perilipin"/>
</dbReference>
<evidence type="ECO:0000256" key="1">
    <source>
        <dbReference type="ARBA" id="ARBA00004502"/>
    </source>
</evidence>
<proteinExistence type="inferred from homology"/>
<gene>
    <name evidence="6" type="primary">LOC105428778</name>
</gene>
<keyword evidence="3" id="KW-0551">Lipid droplet</keyword>
<sequence>MADANKATPNSASAPRLEVLDRVKNIPVVHSAIEKTGSTYSYVKDSHHLVNWALSYAEAGLHYATATAAPLAAPLAKKFEGQINAVDQKLCEGLNLVEQKVPIVKKPPQQIYDAAKAVMNSSLQPTIEKLNMAKESATQQANTFKEISITKANELLNTQYGNMAVQGVDNTNALINRLLDYYFPAVEGEQNAPSPISADENKVLHAVQTIGQLSTKTANRVYHSVAAQLKTIKKEDVAMYISSVVSILHLAQFLNTEQKQADNSQANSSTESKDEEKK</sequence>
<reference evidence="6" key="1">
    <citation type="submission" date="2025-08" db="UniProtKB">
        <authorList>
            <consortium name="RefSeq"/>
        </authorList>
    </citation>
    <scope>IDENTIFICATION</scope>
</reference>
<protein>
    <submittedName>
        <fullName evidence="6">Lipid storage droplets surface-binding protein 2-like</fullName>
    </submittedName>
</protein>
<evidence type="ECO:0000313" key="5">
    <source>
        <dbReference type="Proteomes" id="UP000504615"/>
    </source>
</evidence>
<dbReference type="GO" id="GO:0005829">
    <property type="term" value="C:cytosol"/>
    <property type="evidence" value="ECO:0007669"/>
    <property type="project" value="TreeGrafter"/>
</dbReference>
<dbReference type="PANTHER" id="PTHR14024:SF53">
    <property type="entry name" value="LIPID STORAGE DROPLETS SURFACE-BINDING PROTEIN 2"/>
    <property type="match status" value="1"/>
</dbReference>